<evidence type="ECO:0000256" key="5">
    <source>
        <dbReference type="PIRSR" id="PIRSR001434-2"/>
    </source>
</evidence>
<dbReference type="InterPro" id="IPR015424">
    <property type="entry name" value="PyrdxlP-dep_Trfase"/>
</dbReference>
<sequence>MTSKKGFTTKSLHAEFPKEDAYNALHMPVYDGVAYEFGSAEEIRDAFEGKHFAHAYSRTSNPTVEFFEKKLCGLTGAHGVVALASGMAAISNALLALVEKDGNIVASNQLFGHSYALLKETLPSWGIDVRFVDMGNMDEVGSRMDSNTRVLFFETITNPQLEVVDVSELCKLAHSKGVVVVADSTITPPYVFNSAQLGVDVEVMSSTKFMSGGAAAVGGVIIDNGLYDWGHLPALSCWADKFGKNAFLTRVRKEIFRHLGGCMTAHAAHFFNLGLDILALRVDRCVENCLALGEFFENHPKVSSVNYPGLPSNKYYTLSSSQFSGKPGAVMTIDLDTKDKCFEFLNHLEIVRRATNLNDNKTLIIHPESTIYCEFGDDEKKSMKIRDTMLRISVGIEDAGDLIDDFNQALSKI</sequence>
<dbReference type="Proteomes" id="UP001207408">
    <property type="component" value="Unassembled WGS sequence"/>
</dbReference>
<dbReference type="GO" id="GO:0006535">
    <property type="term" value="P:cysteine biosynthetic process from serine"/>
    <property type="evidence" value="ECO:0007669"/>
    <property type="project" value="TreeGrafter"/>
</dbReference>
<dbReference type="Gene3D" id="3.90.1150.10">
    <property type="entry name" value="Aspartate Aminotransferase, domain 1"/>
    <property type="match status" value="1"/>
</dbReference>
<dbReference type="SUPFAM" id="SSF53383">
    <property type="entry name" value="PLP-dependent transferases"/>
    <property type="match status" value="1"/>
</dbReference>
<evidence type="ECO:0000313" key="7">
    <source>
        <dbReference type="EMBL" id="MCW3807832.1"/>
    </source>
</evidence>
<dbReference type="InterPro" id="IPR015422">
    <property type="entry name" value="PyrdxlP-dep_Trfase_small"/>
</dbReference>
<dbReference type="GO" id="GO:0019346">
    <property type="term" value="P:transsulfuration"/>
    <property type="evidence" value="ECO:0007669"/>
    <property type="project" value="InterPro"/>
</dbReference>
<organism evidence="7 8">
    <name type="scientific">Plebeiibacterium marinum</name>
    <dbReference type="NCBI Taxonomy" id="2992111"/>
    <lineage>
        <taxon>Bacteria</taxon>
        <taxon>Pseudomonadati</taxon>
        <taxon>Bacteroidota</taxon>
        <taxon>Bacteroidia</taxon>
        <taxon>Marinilabiliales</taxon>
        <taxon>Marinilabiliaceae</taxon>
        <taxon>Plebeiibacterium</taxon>
    </lineage>
</organism>
<gene>
    <name evidence="7" type="ORF">OM074_19565</name>
</gene>
<evidence type="ECO:0000256" key="1">
    <source>
        <dbReference type="ARBA" id="ARBA00001933"/>
    </source>
</evidence>
<evidence type="ECO:0000256" key="3">
    <source>
        <dbReference type="ARBA" id="ARBA00022679"/>
    </source>
</evidence>
<dbReference type="InterPro" id="IPR006235">
    <property type="entry name" value="OAc-hSer/O-AcSer_sulfhydrylase"/>
</dbReference>
<keyword evidence="7" id="KW-0032">Aminotransferase</keyword>
<comment type="caution">
    <text evidence="7">The sequence shown here is derived from an EMBL/GenBank/DDBJ whole genome shotgun (WGS) entry which is preliminary data.</text>
</comment>
<proteinExistence type="inferred from homology"/>
<dbReference type="AlphaFoldDB" id="A0AAE3SLL2"/>
<dbReference type="GO" id="GO:0005737">
    <property type="term" value="C:cytoplasm"/>
    <property type="evidence" value="ECO:0007669"/>
    <property type="project" value="TreeGrafter"/>
</dbReference>
<protein>
    <submittedName>
        <fullName evidence="7">Aminotransferase class V-fold PLP-dependent enzyme</fullName>
    </submittedName>
</protein>
<reference evidence="7" key="1">
    <citation type="submission" date="2022-10" db="EMBL/GenBank/DDBJ databases">
        <authorList>
            <person name="Yu W.X."/>
        </authorList>
    </citation>
    <scope>NUCLEOTIDE SEQUENCE</scope>
    <source>
        <strain evidence="7">D04</strain>
    </source>
</reference>
<dbReference type="GO" id="GO:0008483">
    <property type="term" value="F:transaminase activity"/>
    <property type="evidence" value="ECO:0007669"/>
    <property type="project" value="UniProtKB-KW"/>
</dbReference>
<comment type="similarity">
    <text evidence="2 6">Belongs to the trans-sulfuration enzymes family.</text>
</comment>
<dbReference type="EMBL" id="JAPDPI010000064">
    <property type="protein sequence ID" value="MCW3807832.1"/>
    <property type="molecule type" value="Genomic_DNA"/>
</dbReference>
<dbReference type="PANTHER" id="PTHR43797:SF2">
    <property type="entry name" value="HOMOCYSTEINE_CYSTEINE SYNTHASE"/>
    <property type="match status" value="1"/>
</dbReference>
<dbReference type="GO" id="GO:0030170">
    <property type="term" value="F:pyridoxal phosphate binding"/>
    <property type="evidence" value="ECO:0007669"/>
    <property type="project" value="InterPro"/>
</dbReference>
<dbReference type="GO" id="GO:0004124">
    <property type="term" value="F:cysteine synthase activity"/>
    <property type="evidence" value="ECO:0007669"/>
    <property type="project" value="TreeGrafter"/>
</dbReference>
<accession>A0AAE3SLL2</accession>
<dbReference type="GO" id="GO:0003961">
    <property type="term" value="F:O-acetylhomoserine aminocarboxypropyltransferase activity"/>
    <property type="evidence" value="ECO:0007669"/>
    <property type="project" value="TreeGrafter"/>
</dbReference>
<dbReference type="FunFam" id="3.40.640.10:FF:000046">
    <property type="entry name" value="Cystathionine gamma-lyase"/>
    <property type="match status" value="1"/>
</dbReference>
<dbReference type="InterPro" id="IPR000277">
    <property type="entry name" value="Cys/Met-Metab_PyrdxlP-dep_enz"/>
</dbReference>
<dbReference type="InterPro" id="IPR015421">
    <property type="entry name" value="PyrdxlP-dep_Trfase_major"/>
</dbReference>
<evidence type="ECO:0000256" key="2">
    <source>
        <dbReference type="ARBA" id="ARBA00009077"/>
    </source>
</evidence>
<keyword evidence="4 5" id="KW-0663">Pyridoxal phosphate</keyword>
<dbReference type="Gene3D" id="3.40.640.10">
    <property type="entry name" value="Type I PLP-dependent aspartate aminotransferase-like (Major domain)"/>
    <property type="match status" value="1"/>
</dbReference>
<evidence type="ECO:0000256" key="6">
    <source>
        <dbReference type="RuleBase" id="RU362118"/>
    </source>
</evidence>
<evidence type="ECO:0000256" key="4">
    <source>
        <dbReference type="ARBA" id="ARBA00022898"/>
    </source>
</evidence>
<comment type="cofactor">
    <cofactor evidence="1 6">
        <name>pyridoxal 5'-phosphate</name>
        <dbReference type="ChEBI" id="CHEBI:597326"/>
    </cofactor>
</comment>
<keyword evidence="3" id="KW-0808">Transferase</keyword>
<name>A0AAE3SLL2_9BACT</name>
<dbReference type="Pfam" id="PF01053">
    <property type="entry name" value="Cys_Met_Meta_PP"/>
    <property type="match status" value="1"/>
</dbReference>
<evidence type="ECO:0000313" key="8">
    <source>
        <dbReference type="Proteomes" id="UP001207408"/>
    </source>
</evidence>
<dbReference type="RefSeq" id="WP_301202307.1">
    <property type="nucleotide sequence ID" value="NZ_JAPDPI010000064.1"/>
</dbReference>
<dbReference type="PANTHER" id="PTHR43797">
    <property type="entry name" value="HOMOCYSTEINE/CYSTEINE SYNTHASE"/>
    <property type="match status" value="1"/>
</dbReference>
<feature type="modified residue" description="N6-(pyridoxal phosphate)lysine" evidence="5">
    <location>
        <position position="208"/>
    </location>
</feature>
<keyword evidence="8" id="KW-1185">Reference proteome</keyword>
<dbReference type="GO" id="GO:0071269">
    <property type="term" value="P:L-homocysteine biosynthetic process"/>
    <property type="evidence" value="ECO:0007669"/>
    <property type="project" value="TreeGrafter"/>
</dbReference>
<dbReference type="PIRSF" id="PIRSF001434">
    <property type="entry name" value="CGS"/>
    <property type="match status" value="1"/>
</dbReference>